<dbReference type="Pfam" id="PF03992">
    <property type="entry name" value="ABM"/>
    <property type="match status" value="1"/>
</dbReference>
<dbReference type="Proteomes" id="UP000032874">
    <property type="component" value="Unassembled WGS sequence"/>
</dbReference>
<dbReference type="EMBL" id="JQHM01000001">
    <property type="protein sequence ID" value="KFX07536.1"/>
    <property type="molecule type" value="Genomic_DNA"/>
</dbReference>
<dbReference type="eggNOG" id="COG2329">
    <property type="taxonomic scope" value="Bacteria"/>
</dbReference>
<evidence type="ECO:0000313" key="2">
    <source>
        <dbReference type="EMBL" id="KFX07536.1"/>
    </source>
</evidence>
<feature type="domain" description="ABM" evidence="1">
    <location>
        <begin position="27"/>
        <end position="118"/>
    </location>
</feature>
<dbReference type="InterPro" id="IPR007138">
    <property type="entry name" value="ABM_dom"/>
</dbReference>
<comment type="caution">
    <text evidence="2">The sequence shown here is derived from an EMBL/GenBank/DDBJ whole genome shotgun (WGS) entry which is preliminary data.</text>
</comment>
<name>A0A093SBQ9_9GAMM</name>
<dbReference type="SUPFAM" id="SSF54909">
    <property type="entry name" value="Dimeric alpha+beta barrel"/>
    <property type="match status" value="1"/>
</dbReference>
<dbReference type="PROSITE" id="PS51725">
    <property type="entry name" value="ABM"/>
    <property type="match status" value="1"/>
</dbReference>
<evidence type="ECO:0000259" key="1">
    <source>
        <dbReference type="PROSITE" id="PS51725"/>
    </source>
</evidence>
<dbReference type="GO" id="GO:0004497">
    <property type="term" value="F:monooxygenase activity"/>
    <property type="evidence" value="ECO:0007669"/>
    <property type="project" value="UniProtKB-KW"/>
</dbReference>
<keyword evidence="2" id="KW-0503">Monooxygenase</keyword>
<proteinExistence type="predicted"/>
<dbReference type="OrthoDB" id="1494517at2"/>
<gene>
    <name evidence="2" type="ORF">KP22_05445</name>
</gene>
<dbReference type="AlphaFoldDB" id="A0A093SBQ9"/>
<dbReference type="STRING" id="55207.KP22_05445"/>
<dbReference type="Gene3D" id="3.30.70.100">
    <property type="match status" value="1"/>
</dbReference>
<organism evidence="2">
    <name type="scientific">Pectobacterium betavasculorum</name>
    <dbReference type="NCBI Taxonomy" id="55207"/>
    <lineage>
        <taxon>Bacteria</taxon>
        <taxon>Pseudomonadati</taxon>
        <taxon>Pseudomonadota</taxon>
        <taxon>Gammaproteobacteria</taxon>
        <taxon>Enterobacterales</taxon>
        <taxon>Pectobacteriaceae</taxon>
        <taxon>Pectobacterium</taxon>
    </lineage>
</organism>
<keyword evidence="2" id="KW-0560">Oxidoreductase</keyword>
<accession>A0A093SBQ9</accession>
<reference evidence="2" key="1">
    <citation type="submission" date="2014-08" db="EMBL/GenBank/DDBJ databases">
        <title>Genome sequences of NCPPB Pectobacterium isolates.</title>
        <authorList>
            <person name="Glover R.H."/>
            <person name="Sapp M."/>
            <person name="Elphinstone J."/>
        </authorList>
    </citation>
    <scope>NUCLEOTIDE SEQUENCE [LARGE SCALE GENOMIC DNA]</scope>
    <source>
        <strain evidence="2">NCPPB 2795</strain>
    </source>
</reference>
<protein>
    <submittedName>
        <fullName evidence="2">Antibiotic biosynthesis monooxygenase</fullName>
    </submittedName>
</protein>
<dbReference type="InterPro" id="IPR011008">
    <property type="entry name" value="Dimeric_a/b-barrel"/>
</dbReference>
<sequence length="126" mass="13711">MAAIKPFKPLDEKFPFDRQLGIAAAPLVLINLFTVVDPADEAGFLDAFKAAAEVITKQPGFISMQLHRAIGDSPTYLNYVVWESTEAVRTAFTDPEFLAKLPAYPLSVVASPHLFQKVAVPGFCTA</sequence>